<evidence type="ECO:0000313" key="2">
    <source>
        <dbReference type="Proteomes" id="UP000604898"/>
    </source>
</evidence>
<dbReference type="Proteomes" id="UP000604898">
    <property type="component" value="Unassembled WGS sequence"/>
</dbReference>
<organism evidence="1 2">
    <name type="scientific">Shewanella schlegeliana</name>
    <dbReference type="NCBI Taxonomy" id="190308"/>
    <lineage>
        <taxon>Bacteria</taxon>
        <taxon>Pseudomonadati</taxon>
        <taxon>Pseudomonadota</taxon>
        <taxon>Gammaproteobacteria</taxon>
        <taxon>Alteromonadales</taxon>
        <taxon>Shewanellaceae</taxon>
        <taxon>Shewanella</taxon>
    </lineage>
</organism>
<proteinExistence type="predicted"/>
<accession>A0ABS1SSL8</accession>
<evidence type="ECO:0000313" key="1">
    <source>
        <dbReference type="EMBL" id="MBL4911551.1"/>
    </source>
</evidence>
<protein>
    <recommendedName>
        <fullName evidence="3">CdiI immunity protein domain-containing protein</fullName>
    </recommendedName>
</protein>
<keyword evidence="2" id="KW-1185">Reference proteome</keyword>
<comment type="caution">
    <text evidence="1">The sequence shown here is derived from an EMBL/GenBank/DDBJ whole genome shotgun (WGS) entry which is preliminary data.</text>
</comment>
<sequence>MSNKKSHFIREYQRQSKSPWSDHCTVLLYAEHLKIDEREIELSFGRYIYQHRDSAGRILGMSISKSIREEHPELDSQYLEDLDMYMVLLLLKEEIQSFCGLFEDEFEALFGLPPEIYFDIAEQHWAQKLEDSL</sequence>
<name>A0ABS1SSL8_9GAMM</name>
<dbReference type="RefSeq" id="WP_202719812.1">
    <property type="nucleotide sequence ID" value="NZ_BPEX01000029.1"/>
</dbReference>
<dbReference type="EMBL" id="JAESVD010000001">
    <property type="protein sequence ID" value="MBL4911551.1"/>
    <property type="molecule type" value="Genomic_DNA"/>
</dbReference>
<evidence type="ECO:0008006" key="3">
    <source>
        <dbReference type="Google" id="ProtNLM"/>
    </source>
</evidence>
<gene>
    <name evidence="1" type="ORF">JMA39_00040</name>
</gene>
<reference evidence="1 2" key="1">
    <citation type="submission" date="2021-01" db="EMBL/GenBank/DDBJ databases">
        <title>Genome sequence of Shewanella schlegeliana JCM 11561.</title>
        <authorList>
            <person name="Zhang H."/>
            <person name="Li C."/>
        </authorList>
    </citation>
    <scope>NUCLEOTIDE SEQUENCE [LARGE SCALE GENOMIC DNA]</scope>
    <source>
        <strain evidence="1 2">JCM 11561</strain>
    </source>
</reference>